<sequence>MNQNALSIIKLCDDWYSNRDIDEFHKRKNLNNVDYELSKMNFAKRCCADDANLCEIVSVAPEKESASQEFIKNLLSDNRFDVRYREQLEKTSATGTVGAYIYLRNADYLESADGTVSIRGGDIRINYCDADCIIPLTVENKLVTECAFSATNTVKGKEKTTLVIFTLENGRYKADTVVFDEFGRKLDAESSSIQLGDIKPFSIMTNADVNNLDNMDGYGLPKIYNSIPLFKAVDLCYNILYGDLDKGQKLVFINELLACIQKDKDGNPYLTKQQKEIFILLGENGGKFPEEKTLVQEYNPEIRVEQITKAFELVLSLLSMQFGYGSKKYTFENGKITTATEYIGTKQDSMQELNKQRKQASDYIEDIIHAAMWFSNQFSGTSYDVEEELSIEFDDSYVEDKQTKLEAMRADAISFVDVPILKVWYLMEKYNIPEDEAKKYIQYTEEPVDDMED</sequence>
<proteinExistence type="predicted"/>
<keyword evidence="2" id="KW-1185">Reference proteome</keyword>
<name>A0ABR7GFG3_9FIRM</name>
<comment type="caution">
    <text evidence="1">The sequence shown here is derived from an EMBL/GenBank/DDBJ whole genome shotgun (WGS) entry which is preliminary data.</text>
</comment>
<dbReference type="RefSeq" id="WP_186853820.1">
    <property type="nucleotide sequence ID" value="NZ_JACOPG010000001.1"/>
</dbReference>
<dbReference type="EMBL" id="JACOPG010000001">
    <property type="protein sequence ID" value="MBC5685566.1"/>
    <property type="molecule type" value="Genomic_DNA"/>
</dbReference>
<gene>
    <name evidence="1" type="ORF">H8R94_02870</name>
</gene>
<organism evidence="1 2">
    <name type="scientific">Roseburia lenta</name>
    <dbReference type="NCBI Taxonomy" id="2763061"/>
    <lineage>
        <taxon>Bacteria</taxon>
        <taxon>Bacillati</taxon>
        <taxon>Bacillota</taxon>
        <taxon>Clostridia</taxon>
        <taxon>Lachnospirales</taxon>
        <taxon>Lachnospiraceae</taxon>
        <taxon>Roseburia</taxon>
    </lineage>
</organism>
<evidence type="ECO:0000313" key="1">
    <source>
        <dbReference type="EMBL" id="MBC5685566.1"/>
    </source>
</evidence>
<protein>
    <submittedName>
        <fullName evidence="1">Phage portal protein</fullName>
    </submittedName>
</protein>
<evidence type="ECO:0000313" key="2">
    <source>
        <dbReference type="Proteomes" id="UP000643810"/>
    </source>
</evidence>
<accession>A0ABR7GFG3</accession>
<reference evidence="1 2" key="1">
    <citation type="submission" date="2020-08" db="EMBL/GenBank/DDBJ databases">
        <title>Genome public.</title>
        <authorList>
            <person name="Liu C."/>
            <person name="Sun Q."/>
        </authorList>
    </citation>
    <scope>NUCLEOTIDE SEQUENCE [LARGE SCALE GENOMIC DNA]</scope>
    <source>
        <strain evidence="1 2">NSJ-9</strain>
    </source>
</reference>
<dbReference type="Proteomes" id="UP000643810">
    <property type="component" value="Unassembled WGS sequence"/>
</dbReference>